<feature type="compositionally biased region" description="Basic and acidic residues" evidence="1">
    <location>
        <begin position="64"/>
        <end position="73"/>
    </location>
</feature>
<dbReference type="EMBL" id="FP103042">
    <property type="protein sequence ID" value="CAX25018.1"/>
    <property type="molecule type" value="Genomic_DNA"/>
</dbReference>
<sequence>MRLWEILCSESDATGLIKPVAPSKSRLDAYQSRPSKKHPRYQGGGNSRWQTPPEPREATPSAPKLRDRPNNTP</sequence>
<accession>C7C7A9</accession>
<organism evidence="2 3">
    <name type="scientific">Methylorubrum extorquens (strain DSM 6343 / CIP 106787 / DM4)</name>
    <name type="common">Methylobacterium extorquens</name>
    <dbReference type="NCBI Taxonomy" id="661410"/>
    <lineage>
        <taxon>Bacteria</taxon>
        <taxon>Pseudomonadati</taxon>
        <taxon>Pseudomonadota</taxon>
        <taxon>Alphaproteobacteria</taxon>
        <taxon>Hyphomicrobiales</taxon>
        <taxon>Methylobacteriaceae</taxon>
        <taxon>Methylorubrum</taxon>
    </lineage>
</organism>
<name>C7C7A9_METED</name>
<dbReference type="KEGG" id="mdi:METDI3371"/>
<evidence type="ECO:0000313" key="2">
    <source>
        <dbReference type="EMBL" id="CAX25018.1"/>
    </source>
</evidence>
<dbReference type="HOGENOM" id="CLU_2700505_0_0_5"/>
<proteinExistence type="predicted"/>
<dbReference type="AlphaFoldDB" id="C7C7A9"/>
<gene>
    <name evidence="2" type="ORF">METD_I3371</name>
</gene>
<feature type="region of interest" description="Disordered" evidence="1">
    <location>
        <begin position="19"/>
        <end position="73"/>
    </location>
</feature>
<dbReference type="Proteomes" id="UP000008070">
    <property type="component" value="Chromosome"/>
</dbReference>
<evidence type="ECO:0000256" key="1">
    <source>
        <dbReference type="SAM" id="MobiDB-lite"/>
    </source>
</evidence>
<reference evidence="3" key="1">
    <citation type="journal article" date="2009" name="PLoS ONE">
        <title>Methylobacterium genome sequences: a reference blueprint to investigate microbial metabolism of C1 compounds from natural and industrial sources.</title>
        <authorList>
            <person name="Vuilleumier S."/>
            <person name="Chistoserdova L."/>
            <person name="Lee M.-C."/>
            <person name="Bringel F."/>
            <person name="Lajus A."/>
            <person name="Zhou Y."/>
            <person name="Gourion B."/>
            <person name="Barbe V."/>
            <person name="Chang J."/>
            <person name="Cruveiller S."/>
            <person name="Dossat C."/>
            <person name="Gillett W."/>
            <person name="Gruffaz C."/>
            <person name="Haugen E."/>
            <person name="Hourcade E."/>
            <person name="Levy R."/>
            <person name="Mangenot S."/>
            <person name="Muller E."/>
            <person name="Nadalig T."/>
            <person name="Pagni M."/>
            <person name="Penny C."/>
            <person name="Peyraud R."/>
            <person name="Robinson D.G."/>
            <person name="Roche D."/>
            <person name="Rouy Z."/>
            <person name="Saenampechek C."/>
            <person name="Salvignol G."/>
            <person name="Vallenet D."/>
            <person name="Wu Z."/>
            <person name="Marx C.J."/>
            <person name="Vorholt J.A."/>
            <person name="Olson M.V."/>
            <person name="Kaul R."/>
            <person name="Weissenbach J."/>
            <person name="Medigue C."/>
            <person name="Lidstrom M.E."/>
        </authorList>
    </citation>
    <scope>NUCLEOTIDE SEQUENCE [LARGE SCALE GENOMIC DNA]</scope>
    <source>
        <strain evidence="3">DSM 6343 / CIP 106787 / DM4</strain>
    </source>
</reference>
<evidence type="ECO:0000313" key="3">
    <source>
        <dbReference type="Proteomes" id="UP000008070"/>
    </source>
</evidence>
<protein>
    <submittedName>
        <fullName evidence="2">Uncharacterized protein</fullName>
    </submittedName>
</protein>